<keyword evidence="3" id="KW-1185">Reference proteome</keyword>
<feature type="region of interest" description="Disordered" evidence="1">
    <location>
        <begin position="151"/>
        <end position="181"/>
    </location>
</feature>
<gene>
    <name evidence="2" type="ORF">MCHLO_10502</name>
</gene>
<dbReference type="EMBL" id="DF848406">
    <property type="protein sequence ID" value="GAT53558.1"/>
    <property type="molecule type" value="Genomic_DNA"/>
</dbReference>
<evidence type="ECO:0000313" key="2">
    <source>
        <dbReference type="EMBL" id="GAT53558.1"/>
    </source>
</evidence>
<accession>A0ABQ0LR39</accession>
<feature type="compositionally biased region" description="Basic and acidic residues" evidence="1">
    <location>
        <begin position="163"/>
        <end position="176"/>
    </location>
</feature>
<dbReference type="Proteomes" id="UP000815677">
    <property type="component" value="Unassembled WGS sequence"/>
</dbReference>
<reference evidence="2" key="1">
    <citation type="submission" date="2014-09" db="EMBL/GenBank/DDBJ databases">
        <title>Genome sequence of the luminous mushroom Mycena chlorophos for searching fungal bioluminescence genes.</title>
        <authorList>
            <person name="Tanaka Y."/>
            <person name="Kasuga D."/>
            <person name="Oba Y."/>
            <person name="Hase S."/>
            <person name="Sato K."/>
            <person name="Oba Y."/>
            <person name="Sakakibara Y."/>
        </authorList>
    </citation>
    <scope>NUCLEOTIDE SEQUENCE</scope>
</reference>
<feature type="region of interest" description="Disordered" evidence="1">
    <location>
        <begin position="108"/>
        <end position="137"/>
    </location>
</feature>
<organism evidence="2 3">
    <name type="scientific">Mycena chlorophos</name>
    <name type="common">Agaric fungus</name>
    <name type="synonym">Agaricus chlorophos</name>
    <dbReference type="NCBI Taxonomy" id="658473"/>
    <lineage>
        <taxon>Eukaryota</taxon>
        <taxon>Fungi</taxon>
        <taxon>Dikarya</taxon>
        <taxon>Basidiomycota</taxon>
        <taxon>Agaricomycotina</taxon>
        <taxon>Agaricomycetes</taxon>
        <taxon>Agaricomycetidae</taxon>
        <taxon>Agaricales</taxon>
        <taxon>Marasmiineae</taxon>
        <taxon>Mycenaceae</taxon>
        <taxon>Mycena</taxon>
    </lineage>
</organism>
<name>A0ABQ0LR39_MYCCL</name>
<proteinExistence type="predicted"/>
<sequence length="203" mass="22129">MRAGPSHLTFTAVDGTHIHLSVFFPSGKNTVPGNANTHLSNALILSNALVQTPPNRLPPAAAAAAAGTRRTTPTVACSVPPWPRRRGVGTAQRNLEHALLQVDPVDYRNADINPASPTRNRATSRDWHQREQREEDGLRAAIPMCASMVRRSRAGPETNPMRKPAEKTLEETESMRRTRPTGCLAAAVVESSRGIRMGGRDYR</sequence>
<protein>
    <submittedName>
        <fullName evidence="2">Uncharacterized protein</fullName>
    </submittedName>
</protein>
<evidence type="ECO:0000256" key="1">
    <source>
        <dbReference type="SAM" id="MobiDB-lite"/>
    </source>
</evidence>
<evidence type="ECO:0000313" key="3">
    <source>
        <dbReference type="Proteomes" id="UP000815677"/>
    </source>
</evidence>
<feature type="compositionally biased region" description="Basic and acidic residues" evidence="1">
    <location>
        <begin position="123"/>
        <end position="137"/>
    </location>
</feature>